<dbReference type="AlphaFoldDB" id="A0A2G4SIK1"/>
<feature type="compositionally biased region" description="Basic and acidic residues" evidence="1">
    <location>
        <begin position="99"/>
        <end position="133"/>
    </location>
</feature>
<dbReference type="EMBL" id="KZ303863">
    <property type="protein sequence ID" value="PHZ08603.1"/>
    <property type="molecule type" value="Genomic_DNA"/>
</dbReference>
<accession>A0A2G4SIK1</accession>
<gene>
    <name evidence="2" type="ORF">RHIMIDRAFT_268012</name>
</gene>
<dbReference type="GeneID" id="35443034"/>
<sequence>MQNLYIARLITNERPCFVCNKFSNVVLTLADNSNTDWFPVCKSHLGDVNFCTKLGGSSKPTSPQLKAAKREKLEARKPESDSVSDLVSTLGSAWKSWRSSKDTDKGEEKKEDKKEDKKEEEGSEVEKKEEKIEQQQPVRFILQKDYFYLRQREYTKRIQKKEAEERLKKLQFPEVPKKDPLKK</sequence>
<dbReference type="RefSeq" id="XP_023462311.1">
    <property type="nucleotide sequence ID" value="XM_023612045.1"/>
</dbReference>
<evidence type="ECO:0000313" key="2">
    <source>
        <dbReference type="EMBL" id="PHZ08603.1"/>
    </source>
</evidence>
<dbReference type="PANTHER" id="PTHR28218">
    <property type="entry name" value="VPS4-ASSOCIATED PROTEIN 1"/>
    <property type="match status" value="1"/>
</dbReference>
<protein>
    <submittedName>
        <fullName evidence="2">DUF1742-domain-containing protein</fullName>
    </submittedName>
</protein>
<dbReference type="GO" id="GO:0007034">
    <property type="term" value="P:vacuolar transport"/>
    <property type="evidence" value="ECO:0007669"/>
    <property type="project" value="TreeGrafter"/>
</dbReference>
<dbReference type="InterPro" id="IPR013640">
    <property type="entry name" value="Vfa1"/>
</dbReference>
<feature type="compositionally biased region" description="Polar residues" evidence="1">
    <location>
        <begin position="81"/>
        <end position="91"/>
    </location>
</feature>
<evidence type="ECO:0000256" key="1">
    <source>
        <dbReference type="SAM" id="MobiDB-lite"/>
    </source>
</evidence>
<dbReference type="PANTHER" id="PTHR28218:SF1">
    <property type="entry name" value="VPS4-ASSOCIATED PROTEIN 1"/>
    <property type="match status" value="1"/>
</dbReference>
<dbReference type="GO" id="GO:0005768">
    <property type="term" value="C:endosome"/>
    <property type="evidence" value="ECO:0007669"/>
    <property type="project" value="TreeGrafter"/>
</dbReference>
<dbReference type="Pfam" id="PF08432">
    <property type="entry name" value="Vfa1"/>
    <property type="match status" value="1"/>
</dbReference>
<reference evidence="2 3" key="1">
    <citation type="journal article" date="2016" name="Proc. Natl. Acad. Sci. U.S.A.">
        <title>Lipid metabolic changes in an early divergent fungus govern the establishment of a mutualistic symbiosis with endobacteria.</title>
        <authorList>
            <person name="Lastovetsky O.A."/>
            <person name="Gaspar M.L."/>
            <person name="Mondo S.J."/>
            <person name="LaButti K.M."/>
            <person name="Sandor L."/>
            <person name="Grigoriev I.V."/>
            <person name="Henry S.A."/>
            <person name="Pawlowska T.E."/>
        </authorList>
    </citation>
    <scope>NUCLEOTIDE SEQUENCE [LARGE SCALE GENOMIC DNA]</scope>
    <source>
        <strain evidence="2 3">ATCC 52813</strain>
    </source>
</reference>
<name>A0A2G4SIK1_RHIZD</name>
<feature type="region of interest" description="Disordered" evidence="1">
    <location>
        <begin position="58"/>
        <end position="134"/>
    </location>
</feature>
<dbReference type="STRING" id="1340429.A0A2G4SIK1"/>
<keyword evidence="3" id="KW-1185">Reference proteome</keyword>
<proteinExistence type="predicted"/>
<organism evidence="2 3">
    <name type="scientific">Rhizopus microsporus ATCC 52813</name>
    <dbReference type="NCBI Taxonomy" id="1340429"/>
    <lineage>
        <taxon>Eukaryota</taxon>
        <taxon>Fungi</taxon>
        <taxon>Fungi incertae sedis</taxon>
        <taxon>Mucoromycota</taxon>
        <taxon>Mucoromycotina</taxon>
        <taxon>Mucoromycetes</taxon>
        <taxon>Mucorales</taxon>
        <taxon>Mucorineae</taxon>
        <taxon>Rhizopodaceae</taxon>
        <taxon>Rhizopus</taxon>
    </lineage>
</organism>
<dbReference type="Proteomes" id="UP000242254">
    <property type="component" value="Unassembled WGS sequence"/>
</dbReference>
<evidence type="ECO:0000313" key="3">
    <source>
        <dbReference type="Proteomes" id="UP000242254"/>
    </source>
</evidence>
<feature type="compositionally biased region" description="Basic and acidic residues" evidence="1">
    <location>
        <begin position="68"/>
        <end position="80"/>
    </location>
</feature>